<dbReference type="Pfam" id="PF05222">
    <property type="entry name" value="AlaDh_PNT_N"/>
    <property type="match status" value="1"/>
</dbReference>
<comment type="function">
    <text evidence="1">The transhydrogenation between NADH and NADP is coupled to respiration and ATP hydrolysis and functions as a proton pump across the membrane.</text>
</comment>
<dbReference type="Gene3D" id="3.40.50.720">
    <property type="entry name" value="NAD(P)-binding Rossmann-like Domain"/>
    <property type="match status" value="2"/>
</dbReference>
<feature type="compositionally biased region" description="Low complexity" evidence="12">
    <location>
        <begin position="380"/>
        <end position="404"/>
    </location>
</feature>
<comment type="similarity">
    <text evidence="2">Belongs to the AlaDH/PNT family.</text>
</comment>
<feature type="domain" description="Alanine dehydrogenase/pyridine nucleotide transhydrogenase NAD(H)-binding" evidence="13">
    <location>
        <begin position="147"/>
        <end position="313"/>
    </location>
</feature>
<dbReference type="SUPFAM" id="SSF52283">
    <property type="entry name" value="Formate/glycerate dehydrogenase catalytic domain-like"/>
    <property type="match status" value="1"/>
</dbReference>
<dbReference type="FunFam" id="3.40.50.720:FF:000188">
    <property type="entry name" value="NAD(P) transhydrogenase alpha subunit 1"/>
    <property type="match status" value="1"/>
</dbReference>
<keyword evidence="5" id="KW-0521">NADP</keyword>
<dbReference type="RefSeq" id="WP_037165709.1">
    <property type="nucleotide sequence ID" value="NZ_CAJXID010000017.1"/>
</dbReference>
<evidence type="ECO:0000313" key="15">
    <source>
        <dbReference type="EMBL" id="KEQ09575.1"/>
    </source>
</evidence>
<comment type="caution">
    <text evidence="15">The sequence shown here is derived from an EMBL/GenBank/DDBJ whole genome shotgun (WGS) entry which is preliminary data.</text>
</comment>
<dbReference type="CDD" id="cd05304">
    <property type="entry name" value="Rubrum_tdh"/>
    <property type="match status" value="1"/>
</dbReference>
<evidence type="ECO:0000259" key="13">
    <source>
        <dbReference type="SMART" id="SM01002"/>
    </source>
</evidence>
<evidence type="ECO:0000313" key="16">
    <source>
        <dbReference type="Proteomes" id="UP000052167"/>
    </source>
</evidence>
<proteinExistence type="inferred from homology"/>
<evidence type="ECO:0000256" key="10">
    <source>
        <dbReference type="ARBA" id="ARBA00076996"/>
    </source>
</evidence>
<evidence type="ECO:0000256" key="5">
    <source>
        <dbReference type="ARBA" id="ARBA00022857"/>
    </source>
</evidence>
<dbReference type="InterPro" id="IPR007698">
    <property type="entry name" value="AlaDH/PNT_NAD(H)-bd"/>
</dbReference>
<dbReference type="PROSITE" id="PS00837">
    <property type="entry name" value="ALADH_PNT_2"/>
    <property type="match status" value="1"/>
</dbReference>
<dbReference type="GO" id="GO:0005886">
    <property type="term" value="C:plasma membrane"/>
    <property type="evidence" value="ECO:0007669"/>
    <property type="project" value="TreeGrafter"/>
</dbReference>
<evidence type="ECO:0000256" key="4">
    <source>
        <dbReference type="ARBA" id="ARBA00022741"/>
    </source>
</evidence>
<evidence type="ECO:0000256" key="8">
    <source>
        <dbReference type="ARBA" id="ARBA00048202"/>
    </source>
</evidence>
<name>A0A922P4G4_9HYPH</name>
<gene>
    <name evidence="15" type="ORF">GV68_24460</name>
</gene>
<organism evidence="15 16">
    <name type="scientific">Pseudorhizobium pelagicum</name>
    <dbReference type="NCBI Taxonomy" id="1509405"/>
    <lineage>
        <taxon>Bacteria</taxon>
        <taxon>Pseudomonadati</taxon>
        <taxon>Pseudomonadota</taxon>
        <taxon>Alphaproteobacteria</taxon>
        <taxon>Hyphomicrobiales</taxon>
        <taxon>Rhizobiaceae</taxon>
        <taxon>Rhizobium/Agrobacterium group</taxon>
        <taxon>Pseudorhizobium</taxon>
    </lineage>
</organism>
<evidence type="ECO:0000256" key="6">
    <source>
        <dbReference type="ARBA" id="ARBA00022967"/>
    </source>
</evidence>
<protein>
    <recommendedName>
        <fullName evidence="9">NAD(P) transhydrogenase subunit alpha part 1</fullName>
        <ecNumber evidence="3">7.1.1.1</ecNumber>
    </recommendedName>
    <alternativeName>
        <fullName evidence="11">Nicotinamide nucleotide transhydrogenase subunit alpha 1</fullName>
    </alternativeName>
    <alternativeName>
        <fullName evidence="10">Pyridine nucleotide transhydrogenase subunit alpha 1</fullName>
    </alternativeName>
</protein>
<keyword evidence="16" id="KW-1185">Reference proteome</keyword>
<sequence>MANMIFIPREGEGERRVAASADTVKRLTGLGFDLVVEAGAGARSGILDSDYETAGARIGTVADAASADIVLKVNRPGADEISRYKSGAAVFASMDPYGNEAALAAMARAGLTTFALELMPRITRAQSMDVLSSQANLAGYRAVIDAAHEYGRALPMMMTAAGTVPAAKVFVMGAGVAGLQAIATARRLGAIVTATDVRPAAKEQVASLGAKFIAVEDDEFKAAETAGGYAKQMSEAYQAKQAALVAEHIAKQDIVITTALIPGRPAPRLVTRAMLAAMKPGSVAVDLAVERGGNIEGSVKGSVATVEGVTVIGYDNVPGRVAASASALYAKNLFAFLETMVDKETKTFSINADDELVKATMLTQGGKVVHPNFAEAALAAEAAPADPAAAEPLRDPAGAAPPAEEAVKPKRTRKAPAKATPDKKEEL</sequence>
<dbReference type="Pfam" id="PF01262">
    <property type="entry name" value="AlaDh_PNT_C"/>
    <property type="match status" value="1"/>
</dbReference>
<evidence type="ECO:0000256" key="3">
    <source>
        <dbReference type="ARBA" id="ARBA00012943"/>
    </source>
</evidence>
<keyword evidence="4" id="KW-0547">Nucleotide-binding</keyword>
<keyword evidence="7" id="KW-0520">NAD</keyword>
<dbReference type="GO" id="GO:0006740">
    <property type="term" value="P:NADPH regeneration"/>
    <property type="evidence" value="ECO:0007669"/>
    <property type="project" value="TreeGrafter"/>
</dbReference>
<dbReference type="EC" id="7.1.1.1" evidence="3"/>
<dbReference type="InterPro" id="IPR007886">
    <property type="entry name" value="AlaDH/PNT_N"/>
</dbReference>
<dbReference type="GO" id="GO:0050661">
    <property type="term" value="F:NADP binding"/>
    <property type="evidence" value="ECO:0007669"/>
    <property type="project" value="TreeGrafter"/>
</dbReference>
<dbReference type="InterPro" id="IPR036291">
    <property type="entry name" value="NAD(P)-bd_dom_sf"/>
</dbReference>
<evidence type="ECO:0000256" key="11">
    <source>
        <dbReference type="ARBA" id="ARBA00084087"/>
    </source>
</evidence>
<evidence type="ECO:0000256" key="7">
    <source>
        <dbReference type="ARBA" id="ARBA00023027"/>
    </source>
</evidence>
<dbReference type="EMBL" id="JOKJ01000007">
    <property type="protein sequence ID" value="KEQ09575.1"/>
    <property type="molecule type" value="Genomic_DNA"/>
</dbReference>
<evidence type="ECO:0000259" key="14">
    <source>
        <dbReference type="SMART" id="SM01003"/>
    </source>
</evidence>
<dbReference type="PANTHER" id="PTHR10160:SF19">
    <property type="entry name" value="PROTON-TRANSLOCATING NAD(P)(+) TRANSHYDROGENASE"/>
    <property type="match status" value="1"/>
</dbReference>
<dbReference type="OrthoDB" id="9804592at2"/>
<feature type="region of interest" description="Disordered" evidence="12">
    <location>
        <begin position="380"/>
        <end position="427"/>
    </location>
</feature>
<dbReference type="Proteomes" id="UP000052167">
    <property type="component" value="Unassembled WGS sequence"/>
</dbReference>
<accession>A0A922P4G4</accession>
<dbReference type="PANTHER" id="PTHR10160">
    <property type="entry name" value="NAD(P) TRANSHYDROGENASE"/>
    <property type="match status" value="1"/>
</dbReference>
<dbReference type="AlphaFoldDB" id="A0A922P4G4"/>
<dbReference type="GO" id="GO:0016491">
    <property type="term" value="F:oxidoreductase activity"/>
    <property type="evidence" value="ECO:0007669"/>
    <property type="project" value="InterPro"/>
</dbReference>
<dbReference type="SUPFAM" id="SSF51735">
    <property type="entry name" value="NAD(P)-binding Rossmann-fold domains"/>
    <property type="match status" value="1"/>
</dbReference>
<dbReference type="InterPro" id="IPR008143">
    <property type="entry name" value="Ala_DH/PNT_CS2"/>
</dbReference>
<reference evidence="15 16" key="1">
    <citation type="submission" date="2014-06" db="EMBL/GenBank/DDBJ databases">
        <title>Rhizobium pelagicum/R2-400B4.</title>
        <authorList>
            <person name="Kimes N.E."/>
            <person name="Lopez-Perez M."/>
        </authorList>
    </citation>
    <scope>NUCLEOTIDE SEQUENCE [LARGE SCALE GENOMIC DNA]</scope>
    <source>
        <strain evidence="15 16">R2-400B4</strain>
    </source>
</reference>
<comment type="catalytic activity">
    <reaction evidence="8">
        <text>NAD(+) + NADPH + H(+)(in) = NADH + NADP(+) + H(+)(out)</text>
        <dbReference type="Rhea" id="RHEA:47992"/>
        <dbReference type="ChEBI" id="CHEBI:15378"/>
        <dbReference type="ChEBI" id="CHEBI:57540"/>
        <dbReference type="ChEBI" id="CHEBI:57783"/>
        <dbReference type="ChEBI" id="CHEBI:57945"/>
        <dbReference type="ChEBI" id="CHEBI:58349"/>
        <dbReference type="EC" id="7.1.1.1"/>
    </reaction>
</comment>
<evidence type="ECO:0000256" key="12">
    <source>
        <dbReference type="SAM" id="MobiDB-lite"/>
    </source>
</evidence>
<evidence type="ECO:0000256" key="2">
    <source>
        <dbReference type="ARBA" id="ARBA00005689"/>
    </source>
</evidence>
<evidence type="ECO:0000256" key="1">
    <source>
        <dbReference type="ARBA" id="ARBA00003943"/>
    </source>
</evidence>
<dbReference type="SMART" id="SM01003">
    <property type="entry name" value="AlaDh_PNT_N"/>
    <property type="match status" value="1"/>
</dbReference>
<keyword evidence="6" id="KW-1278">Translocase</keyword>
<dbReference type="NCBIfam" id="NF006942">
    <property type="entry name" value="PRK09424.1"/>
    <property type="match status" value="1"/>
</dbReference>
<dbReference type="GO" id="GO:0008750">
    <property type="term" value="F:proton-translocating NAD(P)+ transhydrogenase activity"/>
    <property type="evidence" value="ECO:0007669"/>
    <property type="project" value="UniProtKB-EC"/>
</dbReference>
<feature type="domain" description="Alanine dehydrogenase/pyridine nucleotide transhydrogenase N-terminal" evidence="14">
    <location>
        <begin position="6"/>
        <end position="138"/>
    </location>
</feature>
<dbReference type="SMART" id="SM01002">
    <property type="entry name" value="AlaDh_PNT_C"/>
    <property type="match status" value="1"/>
</dbReference>
<evidence type="ECO:0000256" key="9">
    <source>
        <dbReference type="ARBA" id="ARBA00071353"/>
    </source>
</evidence>